<comment type="caution">
    <text evidence="7">The sequence shown here is derived from an EMBL/GenBank/DDBJ whole genome shotgun (WGS) entry which is preliminary data.</text>
</comment>
<organism evidence="7 8">
    <name type="scientific">Turnera subulata</name>
    <dbReference type="NCBI Taxonomy" id="218843"/>
    <lineage>
        <taxon>Eukaryota</taxon>
        <taxon>Viridiplantae</taxon>
        <taxon>Streptophyta</taxon>
        <taxon>Embryophyta</taxon>
        <taxon>Tracheophyta</taxon>
        <taxon>Spermatophyta</taxon>
        <taxon>Magnoliopsida</taxon>
        <taxon>eudicotyledons</taxon>
        <taxon>Gunneridae</taxon>
        <taxon>Pentapetalae</taxon>
        <taxon>rosids</taxon>
        <taxon>fabids</taxon>
        <taxon>Malpighiales</taxon>
        <taxon>Passifloraceae</taxon>
        <taxon>Turnera</taxon>
    </lineage>
</organism>
<keyword evidence="8" id="KW-1185">Reference proteome</keyword>
<comment type="similarity">
    <text evidence="2">Belongs to the TMEM45 family.</text>
</comment>
<dbReference type="GO" id="GO:0016020">
    <property type="term" value="C:membrane"/>
    <property type="evidence" value="ECO:0007669"/>
    <property type="project" value="UniProtKB-SubCell"/>
</dbReference>
<dbReference type="EMBL" id="JAKUCV010005447">
    <property type="protein sequence ID" value="KAJ4831164.1"/>
    <property type="molecule type" value="Genomic_DNA"/>
</dbReference>
<gene>
    <name evidence="7" type="ORF">Tsubulata_030969</name>
</gene>
<comment type="subcellular location">
    <subcellularLocation>
        <location evidence="1">Membrane</location>
        <topology evidence="1">Multi-pass membrane protein</topology>
    </subcellularLocation>
</comment>
<evidence type="ECO:0000313" key="8">
    <source>
        <dbReference type="Proteomes" id="UP001141552"/>
    </source>
</evidence>
<protein>
    <submittedName>
        <fullName evidence="7">Uncharacterized protein</fullName>
    </submittedName>
</protein>
<feature type="transmembrane region" description="Helical" evidence="6">
    <location>
        <begin position="185"/>
        <end position="202"/>
    </location>
</feature>
<dbReference type="PANTHER" id="PTHR46285">
    <property type="entry name" value="PROTEINASE INHIBITOR I4, SERPIN (DUF716)-RELATED"/>
    <property type="match status" value="1"/>
</dbReference>
<feature type="transmembrane region" description="Helical" evidence="6">
    <location>
        <begin position="6"/>
        <end position="23"/>
    </location>
</feature>
<keyword evidence="4 6" id="KW-1133">Transmembrane helix</keyword>
<feature type="transmembrane region" description="Helical" evidence="6">
    <location>
        <begin position="91"/>
        <end position="110"/>
    </location>
</feature>
<name>A0A9Q0J7G5_9ROSI</name>
<dbReference type="InterPro" id="IPR006904">
    <property type="entry name" value="DUF716"/>
</dbReference>
<dbReference type="Proteomes" id="UP001141552">
    <property type="component" value="Unassembled WGS sequence"/>
</dbReference>
<feature type="transmembrane region" description="Helical" evidence="6">
    <location>
        <begin position="241"/>
        <end position="264"/>
    </location>
</feature>
<keyword evidence="5 6" id="KW-0472">Membrane</keyword>
<proteinExistence type="inferred from homology"/>
<feature type="transmembrane region" description="Helical" evidence="6">
    <location>
        <begin position="122"/>
        <end position="140"/>
    </location>
</feature>
<accession>A0A9Q0J7G5</accession>
<dbReference type="Pfam" id="PF04819">
    <property type="entry name" value="DUF716"/>
    <property type="match status" value="1"/>
</dbReference>
<dbReference type="AlphaFoldDB" id="A0A9Q0J7G5"/>
<keyword evidence="3 6" id="KW-0812">Transmembrane</keyword>
<evidence type="ECO:0000256" key="1">
    <source>
        <dbReference type="ARBA" id="ARBA00004141"/>
    </source>
</evidence>
<evidence type="ECO:0000313" key="7">
    <source>
        <dbReference type="EMBL" id="KAJ4831164.1"/>
    </source>
</evidence>
<reference evidence="7" key="1">
    <citation type="submission" date="2022-02" db="EMBL/GenBank/DDBJ databases">
        <authorList>
            <person name="Henning P.M."/>
            <person name="McCubbin A.G."/>
            <person name="Shore J.S."/>
        </authorList>
    </citation>
    <scope>NUCLEOTIDE SEQUENCE</scope>
    <source>
        <strain evidence="7">F60SS</strain>
        <tissue evidence="7">Leaves</tissue>
    </source>
</reference>
<evidence type="ECO:0000256" key="4">
    <source>
        <dbReference type="ARBA" id="ARBA00022989"/>
    </source>
</evidence>
<evidence type="ECO:0000256" key="3">
    <source>
        <dbReference type="ARBA" id="ARBA00022692"/>
    </source>
</evidence>
<evidence type="ECO:0000256" key="6">
    <source>
        <dbReference type="SAM" id="Phobius"/>
    </source>
</evidence>
<reference evidence="7" key="2">
    <citation type="journal article" date="2023" name="Plants (Basel)">
        <title>Annotation of the Turnera subulata (Passifloraceae) Draft Genome Reveals the S-Locus Evolved after the Divergence of Turneroideae from Passifloroideae in a Stepwise Manner.</title>
        <authorList>
            <person name="Henning P.M."/>
            <person name="Roalson E.H."/>
            <person name="Mir W."/>
            <person name="McCubbin A.G."/>
            <person name="Shore J.S."/>
        </authorList>
    </citation>
    <scope>NUCLEOTIDE SEQUENCE</scope>
    <source>
        <strain evidence="7">F60SS</strain>
    </source>
</reference>
<evidence type="ECO:0000256" key="5">
    <source>
        <dbReference type="ARBA" id="ARBA00023136"/>
    </source>
</evidence>
<feature type="transmembrane region" description="Helical" evidence="6">
    <location>
        <begin position="152"/>
        <end position="173"/>
    </location>
</feature>
<dbReference type="PANTHER" id="PTHR46285:SF8">
    <property type="entry name" value="PLANT VIRAL-RESPONSE FAMILY PROTEIN"/>
    <property type="match status" value="1"/>
</dbReference>
<feature type="transmembrane region" description="Helical" evidence="6">
    <location>
        <begin position="52"/>
        <end position="71"/>
    </location>
</feature>
<dbReference type="OrthoDB" id="551896at2759"/>
<sequence length="311" mass="34966">MGSLAGHVLPGLAFVIMGLWHLFNHIKLHSLGPNFYTSTPWFPTSKSRYLELYFIMVGTSISVSMELFIGPAKHHPFDVDGTIPSNHLRNVEHSLISMSFFVYAAFAIVLDKIKPKAQRANLTQLVGAIAFSQQLLLFYLHSTDHKGLEGQYHLFLQLLVAISLTTTLMGIGMPASFMVSFVRSFSILFQGLWFIVMGYMLWTPALIPKGCRLHSDDGHKIVSCASEEALHRAKSLVNIQFSWFFIGITVFVVSFYLALVGIYSPQVEYSPLGKEPKDIHEEFNDINTYESKRFSEGEKGFAPFSLERLSG</sequence>
<evidence type="ECO:0000256" key="2">
    <source>
        <dbReference type="ARBA" id="ARBA00006948"/>
    </source>
</evidence>